<sequence>MRKKKTTDFNKKNNKNFRRSLNLRNPEMASVTITLLVKRGNAAGLRFQNSEWQSLLQEESLKTGFSFLTVDYDDVRTLSDGLDKKVKRCPYIDFRSGEKDVAYPMGKLLLASHIAAFALDFQKQVGETVVAARDAPAEKPIDTVPPSSWRLPLMIVGGAGAALIAIFAVVLLWDYRKRGKEDAVTMDDPAFLVLRDGEDSPVDFTRVNFKGDQDL</sequence>
<protein>
    <submittedName>
        <fullName evidence="2">Uncharacterized protein</fullName>
    </submittedName>
</protein>
<evidence type="ECO:0000313" key="2">
    <source>
        <dbReference type="EMBL" id="QHT03651.1"/>
    </source>
</evidence>
<organism evidence="2">
    <name type="scientific">viral metagenome</name>
    <dbReference type="NCBI Taxonomy" id="1070528"/>
    <lineage>
        <taxon>unclassified sequences</taxon>
        <taxon>metagenomes</taxon>
        <taxon>organismal metagenomes</taxon>
    </lineage>
</organism>
<accession>A0A6C0CGT6</accession>
<dbReference type="EMBL" id="MN739415">
    <property type="protein sequence ID" value="QHT03651.1"/>
    <property type="molecule type" value="Genomic_DNA"/>
</dbReference>
<feature type="transmembrane region" description="Helical" evidence="1">
    <location>
        <begin position="153"/>
        <end position="173"/>
    </location>
</feature>
<reference evidence="2" key="1">
    <citation type="journal article" date="2020" name="Nature">
        <title>Giant virus diversity and host interactions through global metagenomics.</title>
        <authorList>
            <person name="Schulz F."/>
            <person name="Roux S."/>
            <person name="Paez-Espino D."/>
            <person name="Jungbluth S."/>
            <person name="Walsh D.A."/>
            <person name="Denef V.J."/>
            <person name="McMahon K.D."/>
            <person name="Konstantinidis K.T."/>
            <person name="Eloe-Fadrosh E.A."/>
            <person name="Kyrpides N.C."/>
            <person name="Woyke T."/>
        </authorList>
    </citation>
    <scope>NUCLEOTIDE SEQUENCE</scope>
    <source>
        <strain evidence="2">GVMAG-M-3300021079-18</strain>
    </source>
</reference>
<keyword evidence="1" id="KW-0472">Membrane</keyword>
<keyword evidence="1" id="KW-0812">Transmembrane</keyword>
<dbReference type="AlphaFoldDB" id="A0A6C0CGT6"/>
<evidence type="ECO:0000256" key="1">
    <source>
        <dbReference type="SAM" id="Phobius"/>
    </source>
</evidence>
<keyword evidence="1" id="KW-1133">Transmembrane helix</keyword>
<name>A0A6C0CGT6_9ZZZZ</name>
<proteinExistence type="predicted"/>